<accession>A0A873W9S8</accession>
<evidence type="ECO:0000259" key="1">
    <source>
        <dbReference type="Pfam" id="PF13640"/>
    </source>
</evidence>
<dbReference type="KEGG" id="vg:77946603"/>
<sequence>MDDVQLLTDPFPHVVIKYMYDEWQMPQIWEELNFLCYDDKLLDPTQSGSALTDDGKTLKQNGCVWLDDIYAHPKLSNILKATNDFQTRSLWQICKQHPHWYFNKAQINYTANLISYYEHGGYYKPHNDQAYFTCLTWFYKKPKAFAGGDLHFPEYDYKIECKHNSTVLFPSQIVHAVDEISMNPSMLSNKLGRFCYTQFFSLIPMQQNVRKDYFDIKYIV</sequence>
<name>A0A873W9S8_9CAUD</name>
<dbReference type="GeneID" id="77946603"/>
<evidence type="ECO:0000313" key="2">
    <source>
        <dbReference type="EMBL" id="QPB07907.1"/>
    </source>
</evidence>
<dbReference type="Gene3D" id="2.60.120.620">
    <property type="entry name" value="q2cbj1_9rhob like domain"/>
    <property type="match status" value="1"/>
</dbReference>
<protein>
    <submittedName>
        <fullName evidence="2">2OG-Fe(II) oxygenase</fullName>
    </submittedName>
</protein>
<proteinExistence type="predicted"/>
<dbReference type="Proteomes" id="UP000663144">
    <property type="component" value="Segment"/>
</dbReference>
<keyword evidence="3" id="KW-1185">Reference proteome</keyword>
<dbReference type="Pfam" id="PF13640">
    <property type="entry name" value="2OG-FeII_Oxy_3"/>
    <property type="match status" value="1"/>
</dbReference>
<evidence type="ECO:0000313" key="3">
    <source>
        <dbReference type="Proteomes" id="UP000663144"/>
    </source>
</evidence>
<reference evidence="2" key="1">
    <citation type="submission" date="2020-10" db="EMBL/GenBank/DDBJ databases">
        <title>The Isolation and Genome Sequence of a Novel Cyanophage S-H38 from the Yellow Sea, China.</title>
        <authorList>
            <person name="Jiang T."/>
        </authorList>
    </citation>
    <scope>NUCLEOTIDE SEQUENCE</scope>
</reference>
<organism evidence="2 3">
    <name type="scientific">Synechococcus phage S-H38</name>
    <dbReference type="NCBI Taxonomy" id="2783673"/>
    <lineage>
        <taxon>Viruses</taxon>
        <taxon>Duplodnaviria</taxon>
        <taxon>Heunggongvirae</taxon>
        <taxon>Uroviricota</taxon>
        <taxon>Caudoviricetes</taxon>
        <taxon>Pantevenvirales</taxon>
        <taxon>Kyanoviridae</taxon>
        <taxon>Yellowseavirus</taxon>
        <taxon>Yellowseavirus thirtyeight</taxon>
    </lineage>
</organism>
<feature type="domain" description="Prolyl 4-hydroxylase alpha subunit Fe(2+) 2OG dioxygenase" evidence="1">
    <location>
        <begin position="115"/>
        <end position="196"/>
    </location>
</feature>
<dbReference type="InterPro" id="IPR044862">
    <property type="entry name" value="Pro_4_hyd_alph_FE2OG_OXY"/>
</dbReference>
<dbReference type="EMBL" id="MW117965">
    <property type="protein sequence ID" value="QPB07907.1"/>
    <property type="molecule type" value="Genomic_DNA"/>
</dbReference>
<dbReference type="RefSeq" id="YP_010670398.1">
    <property type="nucleotide sequence ID" value="NC_070964.1"/>
</dbReference>